<evidence type="ECO:0000259" key="11">
    <source>
        <dbReference type="PROSITE" id="PS50936"/>
    </source>
</evidence>
<sequence>MINFDFASLRLIGLTPAIANQLHALAADYADAADTVDNATLQMVRITEVHRDSLVVHNGSQAMQARALPRLLHELAADDDSLAVGDWGLLSGNAACGHHFIARMSPLTHLARRNNEGRLQALASNIDTALLVMGLDSDFNLRRLERYLALVHAAEVTPVVVLTKADVHADAQSRLAEVEQRLSAGVPVFAVNGQSSMATDLLAPWMAAGHTLILLGSSGAGKSTLTNTLTSSAQDTGAVRASDGRGQHTTTARSLHLCPGGACIIDTPGLRTLQLNLDEEALSASFADIDALAAACQFRDCSHQSEPGCAVRAAVDEDRLRNYQKLLRETRRNQQTPLDRIAARSKWKVLMRSVKEKDRMKRG</sequence>
<evidence type="ECO:0000256" key="4">
    <source>
        <dbReference type="ARBA" id="ARBA00022730"/>
    </source>
</evidence>
<feature type="binding site" evidence="10">
    <location>
        <begin position="216"/>
        <end position="224"/>
    </location>
    <ligand>
        <name>GTP</name>
        <dbReference type="ChEBI" id="CHEBI:37565"/>
    </ligand>
</feature>
<keyword evidence="8 10" id="KW-0694">RNA-binding</keyword>
<evidence type="ECO:0000256" key="2">
    <source>
        <dbReference type="ARBA" id="ARBA00022517"/>
    </source>
</evidence>
<keyword evidence="4 10" id="KW-0699">rRNA-binding</keyword>
<comment type="function">
    <text evidence="10">One of several proteins that assist in the late maturation steps of the functional core of the 30S ribosomal subunit. Helps release RbfA from mature subunits. May play a role in the assembly of ribosomal proteins into the subunit. Circularly permuted GTPase that catalyzes slow GTP hydrolysis, GTPase activity is stimulated by the 30S ribosomal subunit.</text>
</comment>
<dbReference type="RefSeq" id="WP_110256630.1">
    <property type="nucleotide sequence ID" value="NZ_QJKB01000007.1"/>
</dbReference>
<gene>
    <name evidence="10" type="primary">rsgA</name>
    <name evidence="13" type="ORF">DFR42_10744</name>
</gene>
<feature type="binding site" evidence="10">
    <location>
        <begin position="163"/>
        <end position="166"/>
    </location>
    <ligand>
        <name>GTP</name>
        <dbReference type="ChEBI" id="CHEBI:37565"/>
    </ligand>
</feature>
<dbReference type="Pfam" id="PF03193">
    <property type="entry name" value="RsgA_GTPase"/>
    <property type="match status" value="1"/>
</dbReference>
<evidence type="ECO:0000256" key="7">
    <source>
        <dbReference type="ARBA" id="ARBA00022833"/>
    </source>
</evidence>
<dbReference type="PANTHER" id="PTHR32120">
    <property type="entry name" value="SMALL RIBOSOMAL SUBUNIT BIOGENESIS GTPASE RSGA"/>
    <property type="match status" value="1"/>
</dbReference>
<dbReference type="NCBIfam" id="TIGR00157">
    <property type="entry name" value="ribosome small subunit-dependent GTPase A"/>
    <property type="match status" value="1"/>
</dbReference>
<comment type="cofactor">
    <cofactor evidence="10">
        <name>Zn(2+)</name>
        <dbReference type="ChEBI" id="CHEBI:29105"/>
    </cofactor>
    <text evidence="10">Binds 1 zinc ion per subunit.</text>
</comment>
<dbReference type="PROSITE" id="PS51721">
    <property type="entry name" value="G_CP"/>
    <property type="match status" value="1"/>
</dbReference>
<dbReference type="GO" id="GO:0042274">
    <property type="term" value="P:ribosomal small subunit biogenesis"/>
    <property type="evidence" value="ECO:0007669"/>
    <property type="project" value="UniProtKB-UniRule"/>
</dbReference>
<evidence type="ECO:0000313" key="14">
    <source>
        <dbReference type="Proteomes" id="UP000247792"/>
    </source>
</evidence>
<dbReference type="SUPFAM" id="SSF52540">
    <property type="entry name" value="P-loop containing nucleoside triphosphate hydrolases"/>
    <property type="match status" value="1"/>
</dbReference>
<dbReference type="Proteomes" id="UP000247792">
    <property type="component" value="Unassembled WGS sequence"/>
</dbReference>
<reference evidence="13 14" key="1">
    <citation type="submission" date="2018-05" db="EMBL/GenBank/DDBJ databases">
        <title>Genomic Encyclopedia of Type Strains, Phase IV (KMG-IV): sequencing the most valuable type-strain genomes for metagenomic binning, comparative biology and taxonomic classification.</title>
        <authorList>
            <person name="Goeker M."/>
        </authorList>
    </citation>
    <scope>NUCLEOTIDE SEQUENCE [LARGE SCALE GENOMIC DNA]</scope>
    <source>
        <strain evidence="13 14">DSM 19792</strain>
    </source>
</reference>
<keyword evidence="1 10" id="KW-0963">Cytoplasm</keyword>
<evidence type="ECO:0000256" key="3">
    <source>
        <dbReference type="ARBA" id="ARBA00022723"/>
    </source>
</evidence>
<evidence type="ECO:0000256" key="8">
    <source>
        <dbReference type="ARBA" id="ARBA00022884"/>
    </source>
</evidence>
<feature type="binding site" evidence="10">
    <location>
        <position position="301"/>
    </location>
    <ligand>
        <name>Zn(2+)</name>
        <dbReference type="ChEBI" id="CHEBI:29105"/>
    </ligand>
</feature>
<comment type="similarity">
    <text evidence="10">Belongs to the TRAFAC class YlqF/YawG GTPase family. RsgA subfamily.</text>
</comment>
<dbReference type="GO" id="GO:0005737">
    <property type="term" value="C:cytoplasm"/>
    <property type="evidence" value="ECO:0007669"/>
    <property type="project" value="UniProtKB-SubCell"/>
</dbReference>
<keyword evidence="14" id="KW-1185">Reference proteome</keyword>
<proteinExistence type="inferred from homology"/>
<dbReference type="OrthoDB" id="9809485at2"/>
<dbReference type="InterPro" id="IPR004881">
    <property type="entry name" value="Ribosome_biogen_GTPase_RsgA"/>
</dbReference>
<feature type="domain" description="CP-type G" evidence="12">
    <location>
        <begin position="116"/>
        <end position="273"/>
    </location>
</feature>
<feature type="domain" description="EngC GTPase" evidence="11">
    <location>
        <begin position="124"/>
        <end position="271"/>
    </location>
</feature>
<evidence type="ECO:0000313" key="13">
    <source>
        <dbReference type="EMBL" id="PXX41393.1"/>
    </source>
</evidence>
<dbReference type="InterPro" id="IPR030378">
    <property type="entry name" value="G_CP_dom"/>
</dbReference>
<accession>A0A318J2N3</accession>
<dbReference type="AlphaFoldDB" id="A0A318J2N3"/>
<comment type="caution">
    <text evidence="13">The sequence shown here is derived from an EMBL/GenBank/DDBJ whole genome shotgun (WGS) entry which is preliminary data.</text>
</comment>
<feature type="binding site" evidence="10">
    <location>
        <position position="303"/>
    </location>
    <ligand>
        <name>Zn(2+)</name>
        <dbReference type="ChEBI" id="CHEBI:29105"/>
    </ligand>
</feature>
<keyword evidence="5 10" id="KW-0547">Nucleotide-binding</keyword>
<feature type="binding site" evidence="10">
    <location>
        <position position="296"/>
    </location>
    <ligand>
        <name>Zn(2+)</name>
        <dbReference type="ChEBI" id="CHEBI:29105"/>
    </ligand>
</feature>
<protein>
    <recommendedName>
        <fullName evidence="10">Small ribosomal subunit biogenesis GTPase RsgA</fullName>
        <ecNumber evidence="10">3.6.1.-</ecNumber>
    </recommendedName>
</protein>
<comment type="subunit">
    <text evidence="10">Monomer. Associates with 30S ribosomal subunit, binds 16S rRNA.</text>
</comment>
<dbReference type="HAMAP" id="MF_01820">
    <property type="entry name" value="GTPase_RsgA"/>
    <property type="match status" value="1"/>
</dbReference>
<dbReference type="GO" id="GO:0003924">
    <property type="term" value="F:GTPase activity"/>
    <property type="evidence" value="ECO:0007669"/>
    <property type="project" value="UniProtKB-UniRule"/>
</dbReference>
<keyword evidence="6 10" id="KW-0378">Hydrolase</keyword>
<dbReference type="GO" id="GO:0019843">
    <property type="term" value="F:rRNA binding"/>
    <property type="evidence" value="ECO:0007669"/>
    <property type="project" value="UniProtKB-KW"/>
</dbReference>
<dbReference type="Gene3D" id="3.40.50.300">
    <property type="entry name" value="P-loop containing nucleotide triphosphate hydrolases"/>
    <property type="match status" value="1"/>
</dbReference>
<keyword evidence="3 10" id="KW-0479">Metal-binding</keyword>
<dbReference type="GO" id="GO:0005525">
    <property type="term" value="F:GTP binding"/>
    <property type="evidence" value="ECO:0007669"/>
    <property type="project" value="UniProtKB-UniRule"/>
</dbReference>
<dbReference type="PROSITE" id="PS50936">
    <property type="entry name" value="ENGC_GTPASE"/>
    <property type="match status" value="1"/>
</dbReference>
<keyword evidence="9 10" id="KW-0342">GTP-binding</keyword>
<organism evidence="13 14">
    <name type="scientific">Undibacterium pigrum</name>
    <dbReference type="NCBI Taxonomy" id="401470"/>
    <lineage>
        <taxon>Bacteria</taxon>
        <taxon>Pseudomonadati</taxon>
        <taxon>Pseudomonadota</taxon>
        <taxon>Betaproteobacteria</taxon>
        <taxon>Burkholderiales</taxon>
        <taxon>Oxalobacteraceae</taxon>
        <taxon>Undibacterium</taxon>
    </lineage>
</organism>
<comment type="subcellular location">
    <subcellularLocation>
        <location evidence="10">Cytoplasm</location>
    </subcellularLocation>
</comment>
<dbReference type="Gene3D" id="1.10.40.50">
    <property type="entry name" value="Probable gtpase engc, domain 3"/>
    <property type="match status" value="1"/>
</dbReference>
<dbReference type="InterPro" id="IPR010914">
    <property type="entry name" value="RsgA_GTPase_dom"/>
</dbReference>
<evidence type="ECO:0000256" key="5">
    <source>
        <dbReference type="ARBA" id="ARBA00022741"/>
    </source>
</evidence>
<evidence type="ECO:0000256" key="6">
    <source>
        <dbReference type="ARBA" id="ARBA00022801"/>
    </source>
</evidence>
<feature type="binding site" evidence="10">
    <location>
        <position position="309"/>
    </location>
    <ligand>
        <name>Zn(2+)</name>
        <dbReference type="ChEBI" id="CHEBI:29105"/>
    </ligand>
</feature>
<evidence type="ECO:0000256" key="1">
    <source>
        <dbReference type="ARBA" id="ARBA00022490"/>
    </source>
</evidence>
<name>A0A318J2N3_9BURK</name>
<keyword evidence="2 10" id="KW-0690">Ribosome biogenesis</keyword>
<dbReference type="CDD" id="cd01854">
    <property type="entry name" value="YjeQ_EngC"/>
    <property type="match status" value="1"/>
</dbReference>
<evidence type="ECO:0000256" key="10">
    <source>
        <dbReference type="HAMAP-Rule" id="MF_01820"/>
    </source>
</evidence>
<evidence type="ECO:0000256" key="9">
    <source>
        <dbReference type="ARBA" id="ARBA00023134"/>
    </source>
</evidence>
<dbReference type="EC" id="3.6.1.-" evidence="10"/>
<dbReference type="EMBL" id="QJKB01000007">
    <property type="protein sequence ID" value="PXX41393.1"/>
    <property type="molecule type" value="Genomic_DNA"/>
</dbReference>
<keyword evidence="7 10" id="KW-0862">Zinc</keyword>
<dbReference type="GO" id="GO:0046872">
    <property type="term" value="F:metal ion binding"/>
    <property type="evidence" value="ECO:0007669"/>
    <property type="project" value="UniProtKB-KW"/>
</dbReference>
<evidence type="ECO:0000259" key="12">
    <source>
        <dbReference type="PROSITE" id="PS51721"/>
    </source>
</evidence>
<dbReference type="InterPro" id="IPR027417">
    <property type="entry name" value="P-loop_NTPase"/>
</dbReference>
<dbReference type="PANTHER" id="PTHR32120:SF10">
    <property type="entry name" value="SMALL RIBOSOMAL SUBUNIT BIOGENESIS GTPASE RSGA"/>
    <property type="match status" value="1"/>
</dbReference>